<dbReference type="NCBIfam" id="TIGR01847">
    <property type="entry name" value="bacteriocin_sig"/>
    <property type="match status" value="1"/>
</dbReference>
<dbReference type="RefSeq" id="WP_081350181.1">
    <property type="nucleotide sequence ID" value="NZ_FOGM01000019.1"/>
</dbReference>
<evidence type="ECO:0000313" key="1">
    <source>
        <dbReference type="EMBL" id="SES15027.1"/>
    </source>
</evidence>
<reference evidence="1 2" key="1">
    <citation type="submission" date="2016-10" db="EMBL/GenBank/DDBJ databases">
        <authorList>
            <person name="de Groot N.N."/>
        </authorList>
    </citation>
    <scope>NUCLEOTIDE SEQUENCE [LARGE SCALE GENOMIC DNA]</scope>
    <source>
        <strain evidence="1 2">VTM2R47</strain>
    </source>
</reference>
<sequence length="45" mass="5108">MNQRLNQFTQNFQVLNEKELKQIVGGYGEVTLMAAGGQKKRRIGL</sequence>
<protein>
    <submittedName>
        <fullName evidence="1">Bacteriocin-type signal sequence-containing protein</fullName>
    </submittedName>
</protein>
<name>A0A1H9V172_9STRE</name>
<organism evidence="1 2">
    <name type="scientific">Streptococcus gallolyticus</name>
    <dbReference type="NCBI Taxonomy" id="315405"/>
    <lineage>
        <taxon>Bacteria</taxon>
        <taxon>Bacillati</taxon>
        <taxon>Bacillota</taxon>
        <taxon>Bacilli</taxon>
        <taxon>Lactobacillales</taxon>
        <taxon>Streptococcaceae</taxon>
        <taxon>Streptococcus</taxon>
    </lineage>
</organism>
<dbReference type="EMBL" id="FOGM01000019">
    <property type="protein sequence ID" value="SES15027.1"/>
    <property type="molecule type" value="Genomic_DNA"/>
</dbReference>
<proteinExistence type="predicted"/>
<gene>
    <name evidence="1" type="ORF">SAMN04487840_11921</name>
</gene>
<dbReference type="Proteomes" id="UP000182712">
    <property type="component" value="Unassembled WGS sequence"/>
</dbReference>
<evidence type="ECO:0000313" key="2">
    <source>
        <dbReference type="Proteomes" id="UP000182712"/>
    </source>
</evidence>
<dbReference type="InterPro" id="IPR010133">
    <property type="entry name" value="Bacteriocin_signal_seq"/>
</dbReference>
<dbReference type="AlphaFoldDB" id="A0A1H9V172"/>
<accession>A0A1H9V172</accession>